<protein>
    <submittedName>
        <fullName evidence="1">Uncharacterized protein</fullName>
    </submittedName>
</protein>
<organism evidence="1 2">
    <name type="scientific">Aeromicrobium phragmitis</name>
    <dbReference type="NCBI Taxonomy" id="2478914"/>
    <lineage>
        <taxon>Bacteria</taxon>
        <taxon>Bacillati</taxon>
        <taxon>Actinomycetota</taxon>
        <taxon>Actinomycetes</taxon>
        <taxon>Propionibacteriales</taxon>
        <taxon>Nocardioidaceae</taxon>
        <taxon>Aeromicrobium</taxon>
    </lineage>
</organism>
<keyword evidence="2" id="KW-1185">Reference proteome</keyword>
<dbReference type="RefSeq" id="WP_121794560.1">
    <property type="nucleotide sequence ID" value="NZ_RDBF01000007.1"/>
</dbReference>
<evidence type="ECO:0000313" key="2">
    <source>
        <dbReference type="Proteomes" id="UP000282515"/>
    </source>
</evidence>
<dbReference type="Proteomes" id="UP000282515">
    <property type="component" value="Unassembled WGS sequence"/>
</dbReference>
<dbReference type="AlphaFoldDB" id="A0A3L8PLZ5"/>
<name>A0A3L8PLZ5_9ACTN</name>
<comment type="caution">
    <text evidence="1">The sequence shown here is derived from an EMBL/GenBank/DDBJ whole genome shotgun (WGS) entry which is preliminary data.</text>
</comment>
<dbReference type="OrthoDB" id="4286217at2"/>
<reference evidence="1 2" key="1">
    <citation type="submission" date="2018-10" db="EMBL/GenBank/DDBJ databases">
        <title>Aeromicrobium sp. 9W16Y-2 whole genome shotgun sequence.</title>
        <authorList>
            <person name="Li F."/>
        </authorList>
    </citation>
    <scope>NUCLEOTIDE SEQUENCE [LARGE SCALE GENOMIC DNA]</scope>
    <source>
        <strain evidence="1 2">9W16Y-2</strain>
    </source>
</reference>
<accession>A0A3L8PLZ5</accession>
<gene>
    <name evidence="1" type="ORF">D9V41_10745</name>
</gene>
<evidence type="ECO:0000313" key="1">
    <source>
        <dbReference type="EMBL" id="RLV55558.1"/>
    </source>
</evidence>
<sequence length="94" mass="10517">MADLFVDTDLLRRAQRDLDRIEPLLRAPTEGMADLAGSATEVVRLREALREFGDEWDYGIGKLANFTGGLAEALQTIRDTFDEAERQLSGAFEQ</sequence>
<dbReference type="EMBL" id="RDBF01000007">
    <property type="protein sequence ID" value="RLV55558.1"/>
    <property type="molecule type" value="Genomic_DNA"/>
</dbReference>
<proteinExistence type="predicted"/>